<dbReference type="PROSITE" id="PS50234">
    <property type="entry name" value="VWFA"/>
    <property type="match status" value="1"/>
</dbReference>
<gene>
    <name evidence="2" type="ORF">EOI86_18205</name>
</gene>
<dbReference type="InterPro" id="IPR010607">
    <property type="entry name" value="DUF1194"/>
</dbReference>
<dbReference type="InterPro" id="IPR006311">
    <property type="entry name" value="TAT_signal"/>
</dbReference>
<feature type="domain" description="VWFA" evidence="1">
    <location>
        <begin position="62"/>
        <end position="254"/>
    </location>
</feature>
<dbReference type="AlphaFoldDB" id="A0A3S2VNJ1"/>
<evidence type="ECO:0000313" key="3">
    <source>
        <dbReference type="Proteomes" id="UP000287447"/>
    </source>
</evidence>
<dbReference type="PROSITE" id="PS51318">
    <property type="entry name" value="TAT"/>
    <property type="match status" value="1"/>
</dbReference>
<dbReference type="EMBL" id="SADE01000003">
    <property type="protein sequence ID" value="RVU34780.1"/>
    <property type="molecule type" value="Genomic_DNA"/>
</dbReference>
<dbReference type="Gene3D" id="3.40.50.410">
    <property type="entry name" value="von Willebrand factor, type A domain"/>
    <property type="match status" value="1"/>
</dbReference>
<proteinExistence type="predicted"/>
<keyword evidence="3" id="KW-1185">Reference proteome</keyword>
<dbReference type="Proteomes" id="UP000287447">
    <property type="component" value="Unassembled WGS sequence"/>
</dbReference>
<dbReference type="SUPFAM" id="SSF53300">
    <property type="entry name" value="vWA-like"/>
    <property type="match status" value="1"/>
</dbReference>
<evidence type="ECO:0000313" key="2">
    <source>
        <dbReference type="EMBL" id="RVU34780.1"/>
    </source>
</evidence>
<reference evidence="3" key="1">
    <citation type="submission" date="2019-01" db="EMBL/GenBank/DDBJ databases">
        <title>Gri0909 isolated from a small marine red alga.</title>
        <authorList>
            <person name="Kim J."/>
            <person name="Jeong S.E."/>
            <person name="Jeon C.O."/>
        </authorList>
    </citation>
    <scope>NUCLEOTIDE SEQUENCE [LARGE SCALE GENOMIC DNA]</scope>
    <source>
        <strain evidence="3">Gri0909</strain>
    </source>
</reference>
<organism evidence="2 3">
    <name type="scientific">Hwanghaeella grinnelliae</name>
    <dbReference type="NCBI Taxonomy" id="2500179"/>
    <lineage>
        <taxon>Bacteria</taxon>
        <taxon>Pseudomonadati</taxon>
        <taxon>Pseudomonadota</taxon>
        <taxon>Alphaproteobacteria</taxon>
        <taxon>Rhodospirillales</taxon>
        <taxon>Rhodospirillaceae</taxon>
        <taxon>Hwanghaeella</taxon>
    </lineage>
</organism>
<evidence type="ECO:0000259" key="1">
    <source>
        <dbReference type="PROSITE" id="PS50234"/>
    </source>
</evidence>
<comment type="caution">
    <text evidence="2">The sequence shown here is derived from an EMBL/GenBank/DDBJ whole genome shotgun (WGS) entry which is preliminary data.</text>
</comment>
<sequence length="271" mass="29360">MGSRCGFPRVFLGIAIEPPLNTASNPVMLSPTRRTFLASALAGAGSALLPRSAMALQVVDLQLILAIDCSYSVDQREYNLQVGAIGDALGQPEIRQAIGEGPSGSIALSLVQWSSEYSQIMALPWTLVTEGNAAAVGQRISKLPRMTADGATSMAAAVYTSMDYFNQSAYQSARRTIDISADGRNNNGPYMPQARDVATANGITINGLPILLEDPTLDYYFKHNVVGGPGSFVEKAIDYEDFRRAIRRKLLREIQFVPVALLDDPNGHYFR</sequence>
<protein>
    <submittedName>
        <fullName evidence="2">DUF1194 domain-containing protein</fullName>
    </submittedName>
</protein>
<dbReference type="Pfam" id="PF06707">
    <property type="entry name" value="DUF1194"/>
    <property type="match status" value="1"/>
</dbReference>
<dbReference type="InterPro" id="IPR036465">
    <property type="entry name" value="vWFA_dom_sf"/>
</dbReference>
<name>A0A3S2VNJ1_9PROT</name>
<accession>A0A3S2VNJ1</accession>
<dbReference type="InterPro" id="IPR002035">
    <property type="entry name" value="VWF_A"/>
</dbReference>